<reference evidence="1 2" key="1">
    <citation type="journal article" date="2011" name="Cell">
        <title>The monarch butterfly genome yields insights into long-distance migration.</title>
        <authorList>
            <person name="Zhan S."/>
            <person name="Merlin C."/>
            <person name="Boore J.L."/>
            <person name="Reppert S.M."/>
        </authorList>
    </citation>
    <scope>NUCLEOTIDE SEQUENCE [LARGE SCALE GENOMIC DNA]</scope>
    <source>
        <strain evidence="1">F-2</strain>
    </source>
</reference>
<dbReference type="EMBL" id="AGBW02014311">
    <property type="protein sequence ID" value="OWR41898.1"/>
    <property type="molecule type" value="Genomic_DNA"/>
</dbReference>
<comment type="caution">
    <text evidence="1">The sequence shown here is derived from an EMBL/GenBank/DDBJ whole genome shotgun (WGS) entry which is preliminary data.</text>
</comment>
<evidence type="ECO:0000313" key="2">
    <source>
        <dbReference type="Proteomes" id="UP000007151"/>
    </source>
</evidence>
<dbReference type="InParanoid" id="A0A212EKC2"/>
<name>A0A212EKC2_DANPL</name>
<proteinExistence type="predicted"/>
<sequence>MNSHSHMFNLEKLNGRDNFATWKFTARTYLEHEGLWNCVEPKEGQVVEPAKDILAKSKLILLVNSQNYVHIQDCKTATEVWTNLHKAFDDNGLTRKVGLLKELINTSLESSSGIEEYMADFSTIFDAVSDCLGYWW</sequence>
<dbReference type="AlphaFoldDB" id="A0A212EKC2"/>
<keyword evidence="2" id="KW-1185">Reference proteome</keyword>
<gene>
    <name evidence="1" type="ORF">KGM_203777</name>
</gene>
<organism evidence="1 2">
    <name type="scientific">Danaus plexippus plexippus</name>
    <dbReference type="NCBI Taxonomy" id="278856"/>
    <lineage>
        <taxon>Eukaryota</taxon>
        <taxon>Metazoa</taxon>
        <taxon>Ecdysozoa</taxon>
        <taxon>Arthropoda</taxon>
        <taxon>Hexapoda</taxon>
        <taxon>Insecta</taxon>
        <taxon>Pterygota</taxon>
        <taxon>Neoptera</taxon>
        <taxon>Endopterygota</taxon>
        <taxon>Lepidoptera</taxon>
        <taxon>Glossata</taxon>
        <taxon>Ditrysia</taxon>
        <taxon>Papilionoidea</taxon>
        <taxon>Nymphalidae</taxon>
        <taxon>Danainae</taxon>
        <taxon>Danaini</taxon>
        <taxon>Danaina</taxon>
        <taxon>Danaus</taxon>
        <taxon>Danaus</taxon>
    </lineage>
</organism>
<dbReference type="KEGG" id="dpl:KGM_203777"/>
<dbReference type="STRING" id="278856.A0A212EKC2"/>
<protein>
    <submittedName>
        <fullName evidence="1">Uncharacterized protein</fullName>
    </submittedName>
</protein>
<accession>A0A212EKC2</accession>
<evidence type="ECO:0000313" key="1">
    <source>
        <dbReference type="EMBL" id="OWR41898.1"/>
    </source>
</evidence>
<dbReference type="Pfam" id="PF14223">
    <property type="entry name" value="Retrotran_gag_2"/>
    <property type="match status" value="1"/>
</dbReference>
<dbReference type="Proteomes" id="UP000007151">
    <property type="component" value="Unassembled WGS sequence"/>
</dbReference>